<dbReference type="CDD" id="cd07890">
    <property type="entry name" value="CYTH-like_AC_IV-like"/>
    <property type="match status" value="1"/>
</dbReference>
<dbReference type="InterPro" id="IPR033469">
    <property type="entry name" value="CYTH-like_dom_sf"/>
</dbReference>
<dbReference type="SUPFAM" id="SSF55154">
    <property type="entry name" value="CYTH-like phosphatases"/>
    <property type="match status" value="1"/>
</dbReference>
<dbReference type="Pfam" id="PF01928">
    <property type="entry name" value="CYTH"/>
    <property type="match status" value="1"/>
</dbReference>
<dbReference type="PROSITE" id="PS51707">
    <property type="entry name" value="CYTH"/>
    <property type="match status" value="1"/>
</dbReference>
<organism evidence="2 3">
    <name type="scientific">Candidatus Saccharimonas aalborgensis</name>
    <dbReference type="NCBI Taxonomy" id="1332188"/>
    <lineage>
        <taxon>Bacteria</taxon>
        <taxon>Candidatus Saccharimonadota</taxon>
        <taxon>Candidatus Saccharimonadia</taxon>
        <taxon>Candidatus Saccharimonadales</taxon>
        <taxon>Candidatus Saccharimonadaceae</taxon>
        <taxon>Candidatus Saccharimonas</taxon>
    </lineage>
</organism>
<dbReference type="HOGENOM" id="CLU_103775_0_0_0"/>
<dbReference type="RefSeq" id="WP_015641946.1">
    <property type="nucleotide sequence ID" value="NC_021219.1"/>
</dbReference>
<keyword evidence="3" id="KW-1185">Reference proteome</keyword>
<dbReference type="Proteomes" id="UP000013893">
    <property type="component" value="Chromosome"/>
</dbReference>
<name>R4PZ22_9BACT</name>
<evidence type="ECO:0000259" key="1">
    <source>
        <dbReference type="PROSITE" id="PS51707"/>
    </source>
</evidence>
<dbReference type="Gene3D" id="2.40.320.10">
    <property type="entry name" value="Hypothetical Protein Pfu-838710-001"/>
    <property type="match status" value="1"/>
</dbReference>
<reference evidence="2 3" key="1">
    <citation type="journal article" date="2013" name="Nat. Biotechnol.">
        <title>Genome sequences of rare, uncultured bacteria obtained by differential coverage binning of multiple metagenomes.</title>
        <authorList>
            <person name="Albertsen M."/>
            <person name="Hugenholtz P."/>
            <person name="Skarshewski A."/>
            <person name="Nielsen K.L."/>
            <person name="Tyson G.W."/>
            <person name="Nielsen P.H."/>
        </authorList>
    </citation>
    <scope>NUCLEOTIDE SEQUENCE [LARGE SCALE GENOMIC DNA]</scope>
    <source>
        <strain evidence="2">TM71</strain>
    </source>
</reference>
<evidence type="ECO:0000313" key="3">
    <source>
        <dbReference type="Proteomes" id="UP000013893"/>
    </source>
</evidence>
<proteinExistence type="predicted"/>
<gene>
    <name evidence="2" type="ORF">L336_0794</name>
</gene>
<dbReference type="InterPro" id="IPR023577">
    <property type="entry name" value="CYTH_domain"/>
</dbReference>
<dbReference type="OrthoDB" id="2988223at2"/>
<dbReference type="EMBL" id="CP005957">
    <property type="protein sequence ID" value="AGL62496.1"/>
    <property type="molecule type" value="Genomic_DNA"/>
</dbReference>
<feature type="domain" description="CYTH" evidence="1">
    <location>
        <begin position="2"/>
        <end position="165"/>
    </location>
</feature>
<dbReference type="InterPro" id="IPR008173">
    <property type="entry name" value="Adenylyl_cyclase_CyaB"/>
</dbReference>
<evidence type="ECO:0000313" key="2">
    <source>
        <dbReference type="EMBL" id="AGL62496.1"/>
    </source>
</evidence>
<dbReference type="KEGG" id="saal:L336_0794"/>
<dbReference type="AlphaFoldDB" id="R4PZ22"/>
<accession>R4PZ22</accession>
<protein>
    <recommendedName>
        <fullName evidence="1">CYTH domain-containing protein</fullName>
    </recommendedName>
</protein>
<sequence>MDTEIEVKFLRTDHAVVRRALTAVGAVCEQPMRLMRRAVFATTPEMHSESGYIRVRDEGERVTLTYKQFDKELTLHGAQEIETTVADYDKTVAILKAAGIRCFSTQESKRETWKYRGTEVVLDEWPWLEPYIEIEGESELALREVASELGFDWEKDAVFGDVMAAYRAQYPHLSMNDTVGSLPMVRFGDALPEMFEQRKGLTE</sequence>
<dbReference type="STRING" id="1332188.L336_0794"/>